<reference evidence="7" key="1">
    <citation type="submission" date="2020-11" db="EMBL/GenBank/DDBJ databases">
        <title>RNA virus dark matter in the feces of wild birds.</title>
        <authorList>
            <person name="Lu X."/>
            <person name="Yang X.S."/>
            <person name="Zhang W."/>
        </authorList>
    </citation>
    <scope>NUCLEOTIDE SEQUENCE</scope>
    <source>
        <strain evidence="7">Wagtail171con73</strain>
    </source>
</reference>
<evidence type="ECO:0000313" key="7">
    <source>
        <dbReference type="EMBL" id="UGO57253.1"/>
    </source>
</evidence>
<evidence type="ECO:0000256" key="5">
    <source>
        <dbReference type="ARBA" id="ARBA00048744"/>
    </source>
</evidence>
<dbReference type="GO" id="GO:0003968">
    <property type="term" value="F:RNA-directed RNA polymerase activity"/>
    <property type="evidence" value="ECO:0007669"/>
    <property type="project" value="UniProtKB-EC"/>
</dbReference>
<evidence type="ECO:0000256" key="4">
    <source>
        <dbReference type="ARBA" id="ARBA00022953"/>
    </source>
</evidence>
<keyword evidence="2" id="KW-0548">Nucleotidyltransferase</keyword>
<dbReference type="Pfam" id="PF00680">
    <property type="entry name" value="RdRP_1"/>
    <property type="match status" value="1"/>
</dbReference>
<proteinExistence type="predicted"/>
<dbReference type="PRINTS" id="PR00914">
    <property type="entry name" value="LVIRUSRNAPOL"/>
</dbReference>
<protein>
    <recommendedName>
        <fullName evidence="6">RNA-directed RNA polymerase C-terminal domain-containing protein</fullName>
    </recommendedName>
</protein>
<comment type="catalytic activity">
    <reaction evidence="5">
        <text>RNA(n) + a ribonucleoside 5'-triphosphate = RNA(n+1) + diphosphate</text>
        <dbReference type="Rhea" id="RHEA:21248"/>
        <dbReference type="Rhea" id="RHEA-COMP:14527"/>
        <dbReference type="Rhea" id="RHEA-COMP:17342"/>
        <dbReference type="ChEBI" id="CHEBI:33019"/>
        <dbReference type="ChEBI" id="CHEBI:61557"/>
        <dbReference type="ChEBI" id="CHEBI:140395"/>
        <dbReference type="EC" id="2.7.7.48"/>
    </reaction>
</comment>
<keyword evidence="1" id="KW-0808">Transferase</keyword>
<dbReference type="GO" id="GO:0000166">
    <property type="term" value="F:nucleotide binding"/>
    <property type="evidence" value="ECO:0007669"/>
    <property type="project" value="UniProtKB-KW"/>
</dbReference>
<evidence type="ECO:0000256" key="1">
    <source>
        <dbReference type="ARBA" id="ARBA00022679"/>
    </source>
</evidence>
<dbReference type="SUPFAM" id="SSF56672">
    <property type="entry name" value="DNA/RNA polymerases"/>
    <property type="match status" value="1"/>
</dbReference>
<dbReference type="EMBL" id="MW239281">
    <property type="protein sequence ID" value="UGO57253.1"/>
    <property type="molecule type" value="Genomic_RNA"/>
</dbReference>
<name>A0A8K1U275_9VIRU</name>
<evidence type="ECO:0000256" key="3">
    <source>
        <dbReference type="ARBA" id="ARBA00022741"/>
    </source>
</evidence>
<keyword evidence="3" id="KW-0547">Nucleotide-binding</keyword>
<sequence>MEYPESVDDLDSIKVHAKLYLENKMAALEPTAEEQDYMAHVLEVSMRKACWTLRDDFDERSNFEKALWRLDFQSSPGYPYMSEKPTIGEWLGYDGVQFSPMQVDRLWFDVGLVFSGEYDIMLRSFVKQEPHNRAKVSAGRWRLIFATPLCVQVAWHMVFDPSNDAMIEHSVHLPVQQGLSLVNGQWKHYVSRWLAKGYDAGMDKSAWDWTMSEWMFDVDLEVRFRLGRGRRMREWLSISEGFYRSVYGPCKIITSTGVILKRYVWMMVSGSVNTISCNGIGQQCAHIYNCMFTGMDLWPLPSSLGDDTLGCKRQWSNLSGYERIGVRVKEIVDGLHFAGHVFDPDVGPQPSYMVKHINKFLRVSDDVLPGYLNSMCSMYANDPRLRFWKRAADKLGLSRSVFSDRYYAYWYNVDETSRFYYEEYPYA</sequence>
<organism evidence="7">
    <name type="scientific">Riboviria sp</name>
    <dbReference type="NCBI Taxonomy" id="2585031"/>
    <lineage>
        <taxon>Viruses</taxon>
        <taxon>Riboviria</taxon>
    </lineage>
</organism>
<dbReference type="GO" id="GO:0006351">
    <property type="term" value="P:DNA-templated transcription"/>
    <property type="evidence" value="ECO:0007669"/>
    <property type="project" value="InterPro"/>
</dbReference>
<accession>A0A8K1U275</accession>
<evidence type="ECO:0000256" key="2">
    <source>
        <dbReference type="ARBA" id="ARBA00022695"/>
    </source>
</evidence>
<keyword evidence="4" id="KW-0693">Viral RNA replication</keyword>
<dbReference type="GO" id="GO:0003723">
    <property type="term" value="F:RNA binding"/>
    <property type="evidence" value="ECO:0007669"/>
    <property type="project" value="InterPro"/>
</dbReference>
<feature type="domain" description="RNA-directed RNA polymerase C-terminal" evidence="6">
    <location>
        <begin position="34"/>
        <end position="223"/>
    </location>
</feature>
<dbReference type="InterPro" id="IPR001795">
    <property type="entry name" value="RNA-dir_pol_luteovirus"/>
</dbReference>
<dbReference type="InterPro" id="IPR001205">
    <property type="entry name" value="RNA-dir_pol_C"/>
</dbReference>
<evidence type="ECO:0000259" key="6">
    <source>
        <dbReference type="Pfam" id="PF00680"/>
    </source>
</evidence>
<dbReference type="InterPro" id="IPR043502">
    <property type="entry name" value="DNA/RNA_pol_sf"/>
</dbReference>